<dbReference type="PROSITE" id="PS51352">
    <property type="entry name" value="THIOREDOXIN_2"/>
    <property type="match status" value="1"/>
</dbReference>
<feature type="signal peptide" evidence="7">
    <location>
        <begin position="1"/>
        <end position="34"/>
    </location>
</feature>
<gene>
    <name evidence="9" type="ORF">ABZ508_14250</name>
</gene>
<keyword evidence="3" id="KW-0812">Transmembrane</keyword>
<dbReference type="InterPro" id="IPR000866">
    <property type="entry name" value="AhpC/TSA"/>
</dbReference>
<feature type="chain" id="PRO_5046436250" evidence="7">
    <location>
        <begin position="35"/>
        <end position="213"/>
    </location>
</feature>
<dbReference type="InterPro" id="IPR050553">
    <property type="entry name" value="Thioredoxin_ResA/DsbE_sf"/>
</dbReference>
<keyword evidence="10" id="KW-1185">Reference proteome</keyword>
<sequence length="213" mass="22513">MGRPGPQPAGAAPRSRRYLLTAGAALVLTGCTSAADGGADRPSGEGGSSGTSATFPAGSGEITAIPAGRRPAAPDISGKNLDGEPLRLSDYRGSVVLLNVWGSWCEPCKAEAPHLARAFEATRDRGVQFLGINTRDMSTEPAKDFERRYGITYPSFYDPRGELVLRFKGHLLPQAIPSTVVIDRQGRIAARALKALGEREIIGMLTPVIAEGR</sequence>
<evidence type="ECO:0000313" key="9">
    <source>
        <dbReference type="EMBL" id="MEU0708510.1"/>
    </source>
</evidence>
<keyword evidence="3" id="KW-0735">Signal-anchor</keyword>
<dbReference type="Gene3D" id="3.40.30.10">
    <property type="entry name" value="Glutaredoxin"/>
    <property type="match status" value="1"/>
</dbReference>
<evidence type="ECO:0000313" key="10">
    <source>
        <dbReference type="Proteomes" id="UP001550378"/>
    </source>
</evidence>
<dbReference type="InterPro" id="IPR036249">
    <property type="entry name" value="Thioredoxin-like_sf"/>
</dbReference>
<proteinExistence type="predicted"/>
<evidence type="ECO:0000256" key="5">
    <source>
        <dbReference type="ARBA" id="ARBA00023284"/>
    </source>
</evidence>
<reference evidence="9 10" key="1">
    <citation type="submission" date="2024-06" db="EMBL/GenBank/DDBJ databases">
        <title>The Natural Products Discovery Center: Release of the First 8490 Sequenced Strains for Exploring Actinobacteria Biosynthetic Diversity.</title>
        <authorList>
            <person name="Kalkreuter E."/>
            <person name="Kautsar S.A."/>
            <person name="Yang D."/>
            <person name="Bader C.D."/>
            <person name="Teijaro C.N."/>
            <person name="Fluegel L."/>
            <person name="Davis C.M."/>
            <person name="Simpson J.R."/>
            <person name="Lauterbach L."/>
            <person name="Steele A.D."/>
            <person name="Gui C."/>
            <person name="Meng S."/>
            <person name="Li G."/>
            <person name="Viehrig K."/>
            <person name="Ye F."/>
            <person name="Su P."/>
            <person name="Kiefer A.F."/>
            <person name="Nichols A."/>
            <person name="Cepeda A.J."/>
            <person name="Yan W."/>
            <person name="Fan B."/>
            <person name="Jiang Y."/>
            <person name="Adhikari A."/>
            <person name="Zheng C.-J."/>
            <person name="Schuster L."/>
            <person name="Cowan T.M."/>
            <person name="Smanski M.J."/>
            <person name="Chevrette M.G."/>
            <person name="De Carvalho L.P.S."/>
            <person name="Shen B."/>
        </authorList>
    </citation>
    <scope>NUCLEOTIDE SEQUENCE [LARGE SCALE GENOMIC DNA]</scope>
    <source>
        <strain evidence="9 10">NPDC006337</strain>
    </source>
</reference>
<keyword evidence="7" id="KW-0732">Signal</keyword>
<keyword evidence="5" id="KW-0676">Redox-active center</keyword>
<accession>A0ABV2W8A1</accession>
<evidence type="ECO:0000256" key="7">
    <source>
        <dbReference type="SAM" id="SignalP"/>
    </source>
</evidence>
<dbReference type="SUPFAM" id="SSF52833">
    <property type="entry name" value="Thioredoxin-like"/>
    <property type="match status" value="1"/>
</dbReference>
<dbReference type="InterPro" id="IPR013766">
    <property type="entry name" value="Thioredoxin_domain"/>
</dbReference>
<feature type="domain" description="Thioredoxin" evidence="8">
    <location>
        <begin position="67"/>
        <end position="213"/>
    </location>
</feature>
<dbReference type="PANTHER" id="PTHR42852:SF6">
    <property type="entry name" value="THIOL:DISULFIDE INTERCHANGE PROTEIN DSBE"/>
    <property type="match status" value="1"/>
</dbReference>
<evidence type="ECO:0000256" key="1">
    <source>
        <dbReference type="ARBA" id="ARBA00004196"/>
    </source>
</evidence>
<evidence type="ECO:0000259" key="8">
    <source>
        <dbReference type="PROSITE" id="PS51352"/>
    </source>
</evidence>
<evidence type="ECO:0000256" key="2">
    <source>
        <dbReference type="ARBA" id="ARBA00022748"/>
    </source>
</evidence>
<keyword evidence="2" id="KW-0201">Cytochrome c-type biogenesis</keyword>
<dbReference type="Proteomes" id="UP001550378">
    <property type="component" value="Unassembled WGS sequence"/>
</dbReference>
<feature type="region of interest" description="Disordered" evidence="6">
    <location>
        <begin position="33"/>
        <end position="84"/>
    </location>
</feature>
<evidence type="ECO:0000256" key="6">
    <source>
        <dbReference type="SAM" id="MobiDB-lite"/>
    </source>
</evidence>
<keyword evidence="4" id="KW-1015">Disulfide bond</keyword>
<evidence type="ECO:0000256" key="4">
    <source>
        <dbReference type="ARBA" id="ARBA00023157"/>
    </source>
</evidence>
<comment type="subcellular location">
    <subcellularLocation>
        <location evidence="1">Cell envelope</location>
    </subcellularLocation>
</comment>
<dbReference type="PROSITE" id="PS51257">
    <property type="entry name" value="PROKAR_LIPOPROTEIN"/>
    <property type="match status" value="1"/>
</dbReference>
<evidence type="ECO:0000256" key="3">
    <source>
        <dbReference type="ARBA" id="ARBA00022968"/>
    </source>
</evidence>
<dbReference type="PANTHER" id="PTHR42852">
    <property type="entry name" value="THIOL:DISULFIDE INTERCHANGE PROTEIN DSBE"/>
    <property type="match status" value="1"/>
</dbReference>
<dbReference type="EMBL" id="JBEXZR010000010">
    <property type="protein sequence ID" value="MEU0708510.1"/>
    <property type="molecule type" value="Genomic_DNA"/>
</dbReference>
<dbReference type="PROSITE" id="PS00194">
    <property type="entry name" value="THIOREDOXIN_1"/>
    <property type="match status" value="1"/>
</dbReference>
<comment type="caution">
    <text evidence="9">The sequence shown here is derived from an EMBL/GenBank/DDBJ whole genome shotgun (WGS) entry which is preliminary data.</text>
</comment>
<dbReference type="Pfam" id="PF00578">
    <property type="entry name" value="AhpC-TSA"/>
    <property type="match status" value="1"/>
</dbReference>
<dbReference type="InterPro" id="IPR017937">
    <property type="entry name" value="Thioredoxin_CS"/>
</dbReference>
<name>A0ABV2W8A1_9ACTN</name>
<protein>
    <submittedName>
        <fullName evidence="9">TlpA disulfide reductase family protein</fullName>
    </submittedName>
</protein>
<dbReference type="CDD" id="cd02966">
    <property type="entry name" value="TlpA_like_family"/>
    <property type="match status" value="1"/>
</dbReference>
<organism evidence="9 10">
    <name type="scientific">Streptomyces lavendulocolor</name>
    <dbReference type="NCBI Taxonomy" id="67316"/>
    <lineage>
        <taxon>Bacteria</taxon>
        <taxon>Bacillati</taxon>
        <taxon>Actinomycetota</taxon>
        <taxon>Actinomycetes</taxon>
        <taxon>Kitasatosporales</taxon>
        <taxon>Streptomycetaceae</taxon>
        <taxon>Streptomyces</taxon>
    </lineage>
</organism>